<sequence length="108" mass="12397">MLLALFSDVAFENFNCAFLVDRVLHNGRPFMAPPFSLRGLGRRNVAEKLSATLELQFKQNKRFYCSVAALQLFIRFKFDRKGPSSRFESLYGDGTLSSMVVRLDYVTF</sequence>
<comment type="caution">
    <text evidence="1">The sequence shown here is derived from an EMBL/GenBank/DDBJ whole genome shotgun (WGS) entry which is preliminary data.</text>
</comment>
<reference evidence="1" key="1">
    <citation type="submission" date="2020-08" db="EMBL/GenBank/DDBJ databases">
        <title>Genome sequencing and assembly of the red palm weevil Rhynchophorus ferrugineus.</title>
        <authorList>
            <person name="Dias G.B."/>
            <person name="Bergman C.M."/>
            <person name="Manee M."/>
        </authorList>
    </citation>
    <scope>NUCLEOTIDE SEQUENCE</scope>
    <source>
        <strain evidence="1">AA-2017</strain>
        <tissue evidence="1">Whole larva</tissue>
    </source>
</reference>
<dbReference type="AlphaFoldDB" id="A0A834HVD6"/>
<keyword evidence="2" id="KW-1185">Reference proteome</keyword>
<accession>A0A834HVD6</accession>
<protein>
    <submittedName>
        <fullName evidence="1">Uncharacterized protein</fullName>
    </submittedName>
</protein>
<name>A0A834HVD6_RHYFE</name>
<evidence type="ECO:0000313" key="2">
    <source>
        <dbReference type="Proteomes" id="UP000625711"/>
    </source>
</evidence>
<organism evidence="1 2">
    <name type="scientific">Rhynchophorus ferrugineus</name>
    <name type="common">Red palm weevil</name>
    <name type="synonym">Curculio ferrugineus</name>
    <dbReference type="NCBI Taxonomy" id="354439"/>
    <lineage>
        <taxon>Eukaryota</taxon>
        <taxon>Metazoa</taxon>
        <taxon>Ecdysozoa</taxon>
        <taxon>Arthropoda</taxon>
        <taxon>Hexapoda</taxon>
        <taxon>Insecta</taxon>
        <taxon>Pterygota</taxon>
        <taxon>Neoptera</taxon>
        <taxon>Endopterygota</taxon>
        <taxon>Coleoptera</taxon>
        <taxon>Polyphaga</taxon>
        <taxon>Cucujiformia</taxon>
        <taxon>Curculionidae</taxon>
        <taxon>Dryophthorinae</taxon>
        <taxon>Rhynchophorus</taxon>
    </lineage>
</organism>
<proteinExistence type="predicted"/>
<dbReference type="EMBL" id="JAACXV010014377">
    <property type="protein sequence ID" value="KAF7267859.1"/>
    <property type="molecule type" value="Genomic_DNA"/>
</dbReference>
<dbReference type="Proteomes" id="UP000625711">
    <property type="component" value="Unassembled WGS sequence"/>
</dbReference>
<evidence type="ECO:0000313" key="1">
    <source>
        <dbReference type="EMBL" id="KAF7267859.1"/>
    </source>
</evidence>
<gene>
    <name evidence="1" type="ORF">GWI33_018941</name>
</gene>